<dbReference type="Pfam" id="PF00263">
    <property type="entry name" value="Secretin"/>
    <property type="match status" value="1"/>
</dbReference>
<feature type="signal peptide" evidence="5">
    <location>
        <begin position="1"/>
        <end position="22"/>
    </location>
</feature>
<dbReference type="GO" id="GO:0009306">
    <property type="term" value="P:protein secretion"/>
    <property type="evidence" value="ECO:0007669"/>
    <property type="project" value="InterPro"/>
</dbReference>
<dbReference type="Proteomes" id="UP000485562">
    <property type="component" value="Unassembled WGS sequence"/>
</dbReference>
<evidence type="ECO:0000256" key="1">
    <source>
        <dbReference type="ARBA" id="ARBA00004370"/>
    </source>
</evidence>
<dbReference type="GO" id="GO:0016020">
    <property type="term" value="C:membrane"/>
    <property type="evidence" value="ECO:0007669"/>
    <property type="project" value="UniProtKB-SubCell"/>
</dbReference>
<dbReference type="PANTHER" id="PTHR30332:SF24">
    <property type="entry name" value="SECRETIN GSPD-RELATED"/>
    <property type="match status" value="1"/>
</dbReference>
<gene>
    <name evidence="7" type="primary">gspD</name>
    <name evidence="7" type="ORF">BWX89_01434</name>
</gene>
<dbReference type="GO" id="GO:0015627">
    <property type="term" value="C:type II protein secretion system complex"/>
    <property type="evidence" value="ECO:0007669"/>
    <property type="project" value="TreeGrafter"/>
</dbReference>
<dbReference type="InterPro" id="IPR038591">
    <property type="entry name" value="NolW-like_sf"/>
</dbReference>
<comment type="subcellular location">
    <subcellularLocation>
        <location evidence="1">Membrane</location>
    </subcellularLocation>
</comment>
<evidence type="ECO:0000259" key="6">
    <source>
        <dbReference type="Pfam" id="PF00263"/>
    </source>
</evidence>
<dbReference type="EMBL" id="MWDQ01000138">
    <property type="protein sequence ID" value="OQB72191.1"/>
    <property type="molecule type" value="Genomic_DNA"/>
</dbReference>
<evidence type="ECO:0000256" key="5">
    <source>
        <dbReference type="SAM" id="SignalP"/>
    </source>
</evidence>
<accession>A0A1V6C5R4</accession>
<sequence>MNRLLKLKLVAICAMIVCFHNAYPLFAQTPRVSVSPSSSTAELDLLYSDAIKSYYQKDYARSIALFKQIQGISPTYRQSQISHYIRTAESRLGKSGAVEVYKVPGQQIKEVQINKEGELEAMADESQKVLLNAANYLDSVEKEGKLTEFQLLGPKATLKMAREAYENSQYTESIRLANKARFQVDELLTQKKPGIMLGKVADYPVTLNLTDADLGQTLKLIYDLTGANIVMMQGITGRVSINVKDLPLQRVLDLICEANNLKYVEDKGVIKIMTVDDFNKSSAATKARLRRVFQIYYGDAYSIMKALKETFPLQTIVHEPRTNSIVVDTPDEETATKIGDVVSALDTPISQVLLEAKLVEIDLSDENAFGIDWLVSSRLVEALGSGGTLTGPKFGSTPTFTPGSSSTLPENTFSFGVTNYDVNSLIQALSAKGKVKLVQAPKIMCLNGTTATISVETNVPYLIPESTVSQQAQTITTSATFNVYEDQVGTEFSVTPIIQRNRSIFLNLNIYDSRLLEIRRLTAIAGGQQYSTDQPVVSSRETDQSVVVFDGQTLIIGGMVQDRKEVKTTGVPFLQRIPGLGYLFKKPSLSSSKSELLLFLTPRVVSTYEDANAVSRPDIQKMEQKVDGGLLEKF</sequence>
<evidence type="ECO:0000256" key="2">
    <source>
        <dbReference type="ARBA" id="ARBA00022729"/>
    </source>
</evidence>
<dbReference type="InterPro" id="IPR004846">
    <property type="entry name" value="T2SS/T3SS_dom"/>
</dbReference>
<keyword evidence="3" id="KW-0472">Membrane</keyword>
<evidence type="ECO:0000256" key="4">
    <source>
        <dbReference type="RuleBase" id="RU004003"/>
    </source>
</evidence>
<dbReference type="InterPro" id="IPR050810">
    <property type="entry name" value="Bact_Secretion_Sys_Channel"/>
</dbReference>
<dbReference type="AlphaFoldDB" id="A0A1V6C5R4"/>
<keyword evidence="2 5" id="KW-0732">Signal</keyword>
<feature type="domain" description="Type II/III secretion system secretin-like" evidence="6">
    <location>
        <begin position="428"/>
        <end position="605"/>
    </location>
</feature>
<dbReference type="Gene3D" id="3.30.1370.130">
    <property type="match status" value="1"/>
</dbReference>
<organism evidence="7">
    <name type="scientific">candidate division TA06 bacterium ADurb.Bin131</name>
    <dbReference type="NCBI Taxonomy" id="1852827"/>
    <lineage>
        <taxon>Bacteria</taxon>
        <taxon>Bacteria division TA06</taxon>
    </lineage>
</organism>
<feature type="chain" id="PRO_5012280005" evidence="5">
    <location>
        <begin position="23"/>
        <end position="634"/>
    </location>
</feature>
<dbReference type="PANTHER" id="PTHR30332">
    <property type="entry name" value="PROBABLE GENERAL SECRETION PATHWAY PROTEIN D"/>
    <property type="match status" value="1"/>
</dbReference>
<comment type="similarity">
    <text evidence="4">Belongs to the bacterial secretin family.</text>
</comment>
<evidence type="ECO:0000256" key="3">
    <source>
        <dbReference type="ARBA" id="ARBA00023136"/>
    </source>
</evidence>
<protein>
    <submittedName>
        <fullName evidence="7">Type II secretion system protein D</fullName>
    </submittedName>
</protein>
<name>A0A1V6C5R4_UNCT6</name>
<proteinExistence type="inferred from homology"/>
<dbReference type="Gene3D" id="3.30.1370.120">
    <property type="match status" value="1"/>
</dbReference>
<comment type="caution">
    <text evidence="7">The sequence shown here is derived from an EMBL/GenBank/DDBJ whole genome shotgun (WGS) entry which is preliminary data.</text>
</comment>
<reference evidence="7" key="1">
    <citation type="submission" date="2017-02" db="EMBL/GenBank/DDBJ databases">
        <title>Delving into the versatile metabolic prowess of the omnipresent phylum Bacteroidetes.</title>
        <authorList>
            <person name="Nobu M.K."/>
            <person name="Mei R."/>
            <person name="Narihiro T."/>
            <person name="Kuroda K."/>
            <person name="Liu W.-T."/>
        </authorList>
    </citation>
    <scope>NUCLEOTIDE SEQUENCE</scope>
    <source>
        <strain evidence="7">ADurb.Bin131</strain>
    </source>
</reference>
<dbReference type="InterPro" id="IPR001775">
    <property type="entry name" value="GspD/PilQ"/>
</dbReference>
<dbReference type="PRINTS" id="PR00811">
    <property type="entry name" value="BCTERIALGSPD"/>
</dbReference>
<evidence type="ECO:0000313" key="7">
    <source>
        <dbReference type="EMBL" id="OQB72191.1"/>
    </source>
</evidence>